<accession>A0ABX7B509</accession>
<keyword evidence="1 6" id="KW-0597">Phosphoprotein</keyword>
<dbReference type="EMBL" id="CP067420">
    <property type="protein sequence ID" value="QQP89198.1"/>
    <property type="molecule type" value="Genomic_DNA"/>
</dbReference>
<gene>
    <name evidence="8" type="ORF">IGS68_24935</name>
</gene>
<evidence type="ECO:0000256" key="1">
    <source>
        <dbReference type="ARBA" id="ARBA00022553"/>
    </source>
</evidence>
<sequence length="156" mass="17117">MRILIVEDEAIIALCIGMTLQEAGHEVLGPVATLDECIKLAERTMPELALVDINLEAAGSGVDVARELLERWGVMSIFVSAQEVVARRNRDAAVGYLNKPFDTRTLLESVKVAELIQQGSTPTTVPRGLELFVETEGEQPKERWQAALERAQVPHG</sequence>
<evidence type="ECO:0000259" key="7">
    <source>
        <dbReference type="PROSITE" id="PS50110"/>
    </source>
</evidence>
<protein>
    <submittedName>
        <fullName evidence="8">Response regulator</fullName>
    </submittedName>
</protein>
<dbReference type="PANTHER" id="PTHR48111:SF1">
    <property type="entry name" value="TWO-COMPONENT RESPONSE REGULATOR ORR33"/>
    <property type="match status" value="1"/>
</dbReference>
<dbReference type="Gene3D" id="3.40.50.2300">
    <property type="match status" value="1"/>
</dbReference>
<dbReference type="Proteomes" id="UP000595197">
    <property type="component" value="Chromosome"/>
</dbReference>
<dbReference type="InterPro" id="IPR039420">
    <property type="entry name" value="WalR-like"/>
</dbReference>
<keyword evidence="9" id="KW-1185">Reference proteome</keyword>
<dbReference type="PROSITE" id="PS50110">
    <property type="entry name" value="RESPONSE_REGULATORY"/>
    <property type="match status" value="1"/>
</dbReference>
<dbReference type="Pfam" id="PF00072">
    <property type="entry name" value="Response_reg"/>
    <property type="match status" value="1"/>
</dbReference>
<evidence type="ECO:0000256" key="6">
    <source>
        <dbReference type="PROSITE-ProRule" id="PRU00169"/>
    </source>
</evidence>
<dbReference type="InterPro" id="IPR011006">
    <property type="entry name" value="CheY-like_superfamily"/>
</dbReference>
<dbReference type="RefSeq" id="WP_201075167.1">
    <property type="nucleotide sequence ID" value="NZ_CP067420.1"/>
</dbReference>
<organism evidence="8 9">
    <name type="scientific">Skermanella cutis</name>
    <dbReference type="NCBI Taxonomy" id="2775420"/>
    <lineage>
        <taxon>Bacteria</taxon>
        <taxon>Pseudomonadati</taxon>
        <taxon>Pseudomonadota</taxon>
        <taxon>Alphaproteobacteria</taxon>
        <taxon>Rhodospirillales</taxon>
        <taxon>Azospirillaceae</taxon>
        <taxon>Skermanella</taxon>
    </lineage>
</organism>
<name>A0ABX7B509_9PROT</name>
<keyword evidence="4" id="KW-0238">DNA-binding</keyword>
<keyword evidence="3" id="KW-0805">Transcription regulation</keyword>
<reference evidence="8" key="1">
    <citation type="submission" date="2021-02" db="EMBL/GenBank/DDBJ databases">
        <title>Skermanella TT6 skin isolate.</title>
        <authorList>
            <person name="Lee K."/>
            <person name="Ganzorig M."/>
        </authorList>
    </citation>
    <scope>NUCLEOTIDE SEQUENCE</scope>
    <source>
        <strain evidence="8">TT6</strain>
    </source>
</reference>
<proteinExistence type="predicted"/>
<feature type="domain" description="Response regulatory" evidence="7">
    <location>
        <begin position="2"/>
        <end position="114"/>
    </location>
</feature>
<dbReference type="SUPFAM" id="SSF52172">
    <property type="entry name" value="CheY-like"/>
    <property type="match status" value="1"/>
</dbReference>
<evidence type="ECO:0000256" key="2">
    <source>
        <dbReference type="ARBA" id="ARBA00023012"/>
    </source>
</evidence>
<keyword evidence="2" id="KW-0902">Two-component regulatory system</keyword>
<evidence type="ECO:0000313" key="9">
    <source>
        <dbReference type="Proteomes" id="UP000595197"/>
    </source>
</evidence>
<evidence type="ECO:0000256" key="3">
    <source>
        <dbReference type="ARBA" id="ARBA00023015"/>
    </source>
</evidence>
<evidence type="ECO:0000313" key="8">
    <source>
        <dbReference type="EMBL" id="QQP89198.1"/>
    </source>
</evidence>
<evidence type="ECO:0000256" key="5">
    <source>
        <dbReference type="ARBA" id="ARBA00023163"/>
    </source>
</evidence>
<dbReference type="InterPro" id="IPR001789">
    <property type="entry name" value="Sig_transdc_resp-reg_receiver"/>
</dbReference>
<dbReference type="PANTHER" id="PTHR48111">
    <property type="entry name" value="REGULATOR OF RPOS"/>
    <property type="match status" value="1"/>
</dbReference>
<evidence type="ECO:0000256" key="4">
    <source>
        <dbReference type="ARBA" id="ARBA00023125"/>
    </source>
</evidence>
<dbReference type="SMART" id="SM00448">
    <property type="entry name" value="REC"/>
    <property type="match status" value="1"/>
</dbReference>
<keyword evidence="5" id="KW-0804">Transcription</keyword>
<feature type="modified residue" description="4-aspartylphosphate" evidence="6">
    <location>
        <position position="52"/>
    </location>
</feature>